<dbReference type="EMBL" id="LXJU01000028">
    <property type="protein sequence ID" value="OGE48493.1"/>
    <property type="molecule type" value="Genomic_DNA"/>
</dbReference>
<reference evidence="2 3" key="1">
    <citation type="journal article" date="2016" name="Sci. Rep.">
        <title>Penicillium arizonense, a new, genome sequenced fungal species, reveals a high chemical diversity in secreted metabolites.</title>
        <authorList>
            <person name="Grijseels S."/>
            <person name="Nielsen J.C."/>
            <person name="Randelovic M."/>
            <person name="Nielsen J."/>
            <person name="Nielsen K.F."/>
            <person name="Workman M."/>
            <person name="Frisvad J.C."/>
        </authorList>
    </citation>
    <scope>NUCLEOTIDE SEQUENCE [LARGE SCALE GENOMIC DNA]</scope>
    <source>
        <strain evidence="2 3">CBS 141311</strain>
    </source>
</reference>
<protein>
    <recommendedName>
        <fullName evidence="4">Aflatoxin regulatory protein domain-containing protein</fullName>
    </recommendedName>
</protein>
<dbReference type="STRING" id="1835702.A0A1F5L5J4"/>
<dbReference type="AlphaFoldDB" id="A0A1F5L5J4"/>
<dbReference type="Proteomes" id="UP000177622">
    <property type="component" value="Unassembled WGS sequence"/>
</dbReference>
<gene>
    <name evidence="2" type="ORF">PENARI_c028G02266</name>
</gene>
<feature type="region of interest" description="Disordered" evidence="1">
    <location>
        <begin position="1"/>
        <end position="38"/>
    </location>
</feature>
<evidence type="ECO:0008006" key="4">
    <source>
        <dbReference type="Google" id="ProtNLM"/>
    </source>
</evidence>
<dbReference type="GeneID" id="34580906"/>
<name>A0A1F5L5J4_PENAI</name>
<comment type="caution">
    <text evidence="2">The sequence shown here is derived from an EMBL/GenBank/DDBJ whole genome shotgun (WGS) entry which is preliminary data.</text>
</comment>
<proteinExistence type="predicted"/>
<evidence type="ECO:0000313" key="2">
    <source>
        <dbReference type="EMBL" id="OGE48493.1"/>
    </source>
</evidence>
<evidence type="ECO:0000313" key="3">
    <source>
        <dbReference type="Proteomes" id="UP000177622"/>
    </source>
</evidence>
<sequence>MTRAIAVASPGEDISNTTGDSAGEPVLSPANSNADADFLHQDPWDASQHLLENMPELPTMDFFLDYPDDDNALRPSWKNTEDKSAPEPRRLDSAIDMSDVPTISPTQAPRRVETKKVAIHGLNTSSTQALPTFPYSQISPKAQFPFRAGCHAQDAKGVVVAAAEILEKLECKICAGLSAIDEVLRINKEATQGITELTSRADYINSLGGSIVVVAAAHHVVCLFESACGEVYSPPSRSRWSMSSRTDNAQQNSASFGNAQRRFHGSSAGCSNGLAAAPGIGFGSFLLDPQEQAALGAQIISTELHRSLRMVQSLSMPLQTRSVGPDPASAAVDRWLQDLKQRLRSLISAVESSERMWPR</sequence>
<dbReference type="OrthoDB" id="4365789at2759"/>
<keyword evidence="3" id="KW-1185">Reference proteome</keyword>
<organism evidence="2 3">
    <name type="scientific">Penicillium arizonense</name>
    <dbReference type="NCBI Taxonomy" id="1835702"/>
    <lineage>
        <taxon>Eukaryota</taxon>
        <taxon>Fungi</taxon>
        <taxon>Dikarya</taxon>
        <taxon>Ascomycota</taxon>
        <taxon>Pezizomycotina</taxon>
        <taxon>Eurotiomycetes</taxon>
        <taxon>Eurotiomycetidae</taxon>
        <taxon>Eurotiales</taxon>
        <taxon>Aspergillaceae</taxon>
        <taxon>Penicillium</taxon>
    </lineage>
</organism>
<dbReference type="RefSeq" id="XP_022483948.1">
    <property type="nucleotide sequence ID" value="XM_022636172.1"/>
</dbReference>
<accession>A0A1F5L5J4</accession>
<evidence type="ECO:0000256" key="1">
    <source>
        <dbReference type="SAM" id="MobiDB-lite"/>
    </source>
</evidence>